<keyword evidence="2" id="KW-1185">Reference proteome</keyword>
<accession>A0A1I6GDT4</accession>
<organism evidence="1 2">
    <name type="scientific">Yoonia tamlensis</name>
    <dbReference type="NCBI Taxonomy" id="390270"/>
    <lineage>
        <taxon>Bacteria</taxon>
        <taxon>Pseudomonadati</taxon>
        <taxon>Pseudomonadota</taxon>
        <taxon>Alphaproteobacteria</taxon>
        <taxon>Rhodobacterales</taxon>
        <taxon>Paracoccaceae</taxon>
        <taxon>Yoonia</taxon>
    </lineage>
</organism>
<evidence type="ECO:0000313" key="2">
    <source>
        <dbReference type="Proteomes" id="UP000199478"/>
    </source>
</evidence>
<proteinExistence type="predicted"/>
<dbReference type="RefSeq" id="WP_131802311.1">
    <property type="nucleotide sequence ID" value="NZ_FOYP01000001.1"/>
</dbReference>
<sequence length="288" mass="32465">MSAKKVDEVSVSDRLAEWQQGDFTVDCGEFLFCTSPLDDEDEGAPFSADIEEKHQGICVISQTCDIVRDPERSTISYVTVCPLVKLNAAHNSAIEKGEVPRFGMLVGAPENTVVDFTRAMSVKKDLLVKWNKQRGCPSEVDLQNFARSLERFFGRFGYPDEFNESMETFRKAVNGKYGKPNSEFGKAIRSVSEFRVFPHKPWDNPESVPITILAILKDADEREIDDIESLRRELMDQASKIKWFAPFSPNEVVLRLASLNELSAAEYLNSYPLELNALSFAKRYQAAG</sequence>
<name>A0A1I6GDT4_9RHOB</name>
<dbReference type="Proteomes" id="UP000199478">
    <property type="component" value="Unassembled WGS sequence"/>
</dbReference>
<gene>
    <name evidence="1" type="ORF">SAMN04488005_1488</name>
</gene>
<protein>
    <submittedName>
        <fullName evidence="1">Uncharacterized protein</fullName>
    </submittedName>
</protein>
<reference evidence="2" key="1">
    <citation type="submission" date="2016-10" db="EMBL/GenBank/DDBJ databases">
        <authorList>
            <person name="Varghese N."/>
            <person name="Submissions S."/>
        </authorList>
    </citation>
    <scope>NUCLEOTIDE SEQUENCE [LARGE SCALE GENOMIC DNA]</scope>
    <source>
        <strain evidence="2">DSM 26879</strain>
    </source>
</reference>
<dbReference type="AlphaFoldDB" id="A0A1I6GDT4"/>
<dbReference type="STRING" id="390270.SAMN04488005_1488"/>
<evidence type="ECO:0000313" key="1">
    <source>
        <dbReference type="EMBL" id="SFR40373.1"/>
    </source>
</evidence>
<dbReference type="OrthoDB" id="7595500at2"/>
<dbReference type="EMBL" id="FOYP01000001">
    <property type="protein sequence ID" value="SFR40373.1"/>
    <property type="molecule type" value="Genomic_DNA"/>
</dbReference>